<keyword evidence="7 9" id="KW-0503">Monooxygenase</keyword>
<dbReference type="InterPro" id="IPR001128">
    <property type="entry name" value="Cyt_P450"/>
</dbReference>
<dbReference type="GO" id="GO:0005506">
    <property type="term" value="F:iron ion binding"/>
    <property type="evidence" value="ECO:0007669"/>
    <property type="project" value="InterPro"/>
</dbReference>
<keyword evidence="6 8" id="KW-0408">Iron</keyword>
<sequence length="439" mass="50161">MAQSLSVLDGWCRSYGPVFSVKLATQSVIVLNSPEYVQKLLGSTDSNHFDKGYAYAALKPYWKDGLVVSTGAKWKHHRRLLDKNMFSYKTLLGHMRIFNEDATLLVRSLGDNGGELIHELLKSASHNSIMKATLGKQVDFASSENGEMSLFEICLRAKQMIVKKVANPWLLFEPIWRLHPLSKVEDNISKLAWKYIRSYVAADDTDSIEENNNFPLKQELLAAGVSIEGVVEETATLLTAGSETTEIELQLLFYMLALHPQHQELCRNEIDALFGNKEESHLEYQELTQLKYLEMCLNETLRLFPAIFLIMRSLKAPLRLADDLELGVGTQVCMYFPGIHKNPEIYPNPEEFRPDRFSPEESQQRDQYAYLPFSAGPRKCIGFKFAIMQMMCITAQVLRHYVISTTGTIEDIKLLPFVTLTLETPLKFEFQRRKHIPLL</sequence>
<organism evidence="10 11">
    <name type="scientific">Orchesella cincta</name>
    <name type="common">Springtail</name>
    <name type="synonym">Podura cincta</name>
    <dbReference type="NCBI Taxonomy" id="48709"/>
    <lineage>
        <taxon>Eukaryota</taxon>
        <taxon>Metazoa</taxon>
        <taxon>Ecdysozoa</taxon>
        <taxon>Arthropoda</taxon>
        <taxon>Hexapoda</taxon>
        <taxon>Collembola</taxon>
        <taxon>Entomobryomorpha</taxon>
        <taxon>Entomobryoidea</taxon>
        <taxon>Orchesellidae</taxon>
        <taxon>Orchesellinae</taxon>
        <taxon>Orchesella</taxon>
    </lineage>
</organism>
<evidence type="ECO:0000256" key="1">
    <source>
        <dbReference type="ARBA" id="ARBA00001971"/>
    </source>
</evidence>
<dbReference type="PANTHER" id="PTHR24291:SF201">
    <property type="entry name" value="CYTOCHROME P450, FAMILY 4, SUBFAMILY B, POLYPEPTIDE 7"/>
    <property type="match status" value="1"/>
</dbReference>
<evidence type="ECO:0000256" key="2">
    <source>
        <dbReference type="ARBA" id="ARBA00010617"/>
    </source>
</evidence>
<dbReference type="PANTHER" id="PTHR24291">
    <property type="entry name" value="CYTOCHROME P450 FAMILY 4"/>
    <property type="match status" value="1"/>
</dbReference>
<dbReference type="InterPro" id="IPR036396">
    <property type="entry name" value="Cyt_P450_sf"/>
</dbReference>
<dbReference type="Proteomes" id="UP000094527">
    <property type="component" value="Unassembled WGS sequence"/>
</dbReference>
<evidence type="ECO:0000313" key="10">
    <source>
        <dbReference type="EMBL" id="ODM91186.1"/>
    </source>
</evidence>
<name>A0A1D2MDU1_ORCCI</name>
<dbReference type="PROSITE" id="PS00086">
    <property type="entry name" value="CYTOCHROME_P450"/>
    <property type="match status" value="1"/>
</dbReference>
<keyword evidence="5 9" id="KW-0560">Oxidoreductase</keyword>
<dbReference type="AlphaFoldDB" id="A0A1D2MDU1"/>
<dbReference type="OrthoDB" id="1470350at2759"/>
<dbReference type="GO" id="GO:0020037">
    <property type="term" value="F:heme binding"/>
    <property type="evidence" value="ECO:0007669"/>
    <property type="project" value="InterPro"/>
</dbReference>
<protein>
    <submittedName>
        <fullName evidence="10">Cytochrome P450 4C1</fullName>
    </submittedName>
</protein>
<dbReference type="EMBL" id="LJIJ01001638">
    <property type="protein sequence ID" value="ODM91186.1"/>
    <property type="molecule type" value="Genomic_DNA"/>
</dbReference>
<keyword evidence="3 8" id="KW-0349">Heme</keyword>
<comment type="similarity">
    <text evidence="2 9">Belongs to the cytochrome P450 family.</text>
</comment>
<dbReference type="OMA" id="SHRFNDW"/>
<evidence type="ECO:0000256" key="6">
    <source>
        <dbReference type="ARBA" id="ARBA00023004"/>
    </source>
</evidence>
<evidence type="ECO:0000313" key="11">
    <source>
        <dbReference type="Proteomes" id="UP000094527"/>
    </source>
</evidence>
<dbReference type="STRING" id="48709.A0A1D2MDU1"/>
<dbReference type="Gene3D" id="1.10.630.10">
    <property type="entry name" value="Cytochrome P450"/>
    <property type="match status" value="1"/>
</dbReference>
<evidence type="ECO:0000256" key="8">
    <source>
        <dbReference type="PIRSR" id="PIRSR602401-1"/>
    </source>
</evidence>
<evidence type="ECO:0000256" key="5">
    <source>
        <dbReference type="ARBA" id="ARBA00023002"/>
    </source>
</evidence>
<gene>
    <name evidence="10" type="ORF">Ocin01_15497</name>
</gene>
<dbReference type="Pfam" id="PF00067">
    <property type="entry name" value="p450"/>
    <property type="match status" value="1"/>
</dbReference>
<evidence type="ECO:0000256" key="3">
    <source>
        <dbReference type="ARBA" id="ARBA00022617"/>
    </source>
</evidence>
<dbReference type="SUPFAM" id="SSF48264">
    <property type="entry name" value="Cytochrome P450"/>
    <property type="match status" value="1"/>
</dbReference>
<proteinExistence type="inferred from homology"/>
<dbReference type="PRINTS" id="PR00463">
    <property type="entry name" value="EP450I"/>
</dbReference>
<comment type="cofactor">
    <cofactor evidence="1 8">
        <name>heme</name>
        <dbReference type="ChEBI" id="CHEBI:30413"/>
    </cofactor>
</comment>
<dbReference type="GO" id="GO:0016705">
    <property type="term" value="F:oxidoreductase activity, acting on paired donors, with incorporation or reduction of molecular oxygen"/>
    <property type="evidence" value="ECO:0007669"/>
    <property type="project" value="InterPro"/>
</dbReference>
<dbReference type="PRINTS" id="PR00385">
    <property type="entry name" value="P450"/>
</dbReference>
<evidence type="ECO:0000256" key="7">
    <source>
        <dbReference type="ARBA" id="ARBA00023033"/>
    </source>
</evidence>
<evidence type="ECO:0000256" key="4">
    <source>
        <dbReference type="ARBA" id="ARBA00022723"/>
    </source>
</evidence>
<dbReference type="GO" id="GO:0004497">
    <property type="term" value="F:monooxygenase activity"/>
    <property type="evidence" value="ECO:0007669"/>
    <property type="project" value="UniProtKB-KW"/>
</dbReference>
<dbReference type="InterPro" id="IPR050196">
    <property type="entry name" value="Cytochrome_P450_Monoox"/>
</dbReference>
<comment type="caution">
    <text evidence="10">The sequence shown here is derived from an EMBL/GenBank/DDBJ whole genome shotgun (WGS) entry which is preliminary data.</text>
</comment>
<accession>A0A1D2MDU1</accession>
<keyword evidence="11" id="KW-1185">Reference proteome</keyword>
<evidence type="ECO:0000256" key="9">
    <source>
        <dbReference type="RuleBase" id="RU000461"/>
    </source>
</evidence>
<keyword evidence="4 8" id="KW-0479">Metal-binding</keyword>
<reference evidence="10 11" key="1">
    <citation type="journal article" date="2016" name="Genome Biol. Evol.">
        <title>Gene Family Evolution Reflects Adaptation to Soil Environmental Stressors in the Genome of the Collembolan Orchesella cincta.</title>
        <authorList>
            <person name="Faddeeva-Vakhrusheva A."/>
            <person name="Derks M.F."/>
            <person name="Anvar S.Y."/>
            <person name="Agamennone V."/>
            <person name="Suring W."/>
            <person name="Smit S."/>
            <person name="van Straalen N.M."/>
            <person name="Roelofs D."/>
        </authorList>
    </citation>
    <scope>NUCLEOTIDE SEQUENCE [LARGE SCALE GENOMIC DNA]</scope>
    <source>
        <tissue evidence="10">Mixed pool</tissue>
    </source>
</reference>
<dbReference type="InterPro" id="IPR017972">
    <property type="entry name" value="Cyt_P450_CS"/>
</dbReference>
<feature type="binding site" description="axial binding residue" evidence="8">
    <location>
        <position position="380"/>
    </location>
    <ligand>
        <name>heme</name>
        <dbReference type="ChEBI" id="CHEBI:30413"/>
    </ligand>
    <ligandPart>
        <name>Fe</name>
        <dbReference type="ChEBI" id="CHEBI:18248"/>
    </ligandPart>
</feature>
<dbReference type="InterPro" id="IPR002401">
    <property type="entry name" value="Cyt_P450_E_grp-I"/>
</dbReference>